<feature type="region of interest" description="Disordered" evidence="1">
    <location>
        <begin position="194"/>
        <end position="221"/>
    </location>
</feature>
<dbReference type="Proteomes" id="UP000821853">
    <property type="component" value="Unassembled WGS sequence"/>
</dbReference>
<proteinExistence type="predicted"/>
<name>A0A9J6H8P6_HAELO</name>
<evidence type="ECO:0000313" key="3">
    <source>
        <dbReference type="Proteomes" id="UP000821853"/>
    </source>
</evidence>
<evidence type="ECO:0000256" key="1">
    <source>
        <dbReference type="SAM" id="MobiDB-lite"/>
    </source>
</evidence>
<feature type="region of interest" description="Disordered" evidence="1">
    <location>
        <begin position="1"/>
        <end position="21"/>
    </location>
</feature>
<keyword evidence="3" id="KW-1185">Reference proteome</keyword>
<sequence>MAPKAREKRAPDLSTVQARPKAHTGEWVKNFDNLLQQNFGKAKLRQKLRNGVPVFSEYVNDALFEFLELERSAGRAVSNRLLSEEAVKIANSMQLGGPHGQGQVVGLEPERGEHVHRGHGAGQLGQGLGRKAQAAHAQGSAPHPEAAWLGLQGPQGQGPRHLVHQGEPRGGQGRPPGILQAHLGLQLTAQLHLGGWGDSDSSHGAHPRREADKSGHERRERRHVYFVIKDVQLTHR</sequence>
<feature type="region of interest" description="Disordered" evidence="1">
    <location>
        <begin position="113"/>
        <end position="175"/>
    </location>
</feature>
<dbReference type="VEuPathDB" id="VectorBase:HLOH_053063"/>
<evidence type="ECO:0000313" key="2">
    <source>
        <dbReference type="EMBL" id="KAH9383620.1"/>
    </source>
</evidence>
<feature type="compositionally biased region" description="Basic and acidic residues" evidence="1">
    <location>
        <begin position="1"/>
        <end position="11"/>
    </location>
</feature>
<feature type="compositionally biased region" description="Basic and acidic residues" evidence="1">
    <location>
        <begin position="200"/>
        <end position="218"/>
    </location>
</feature>
<gene>
    <name evidence="2" type="ORF">HPB48_025313</name>
</gene>
<comment type="caution">
    <text evidence="2">The sequence shown here is derived from an EMBL/GenBank/DDBJ whole genome shotgun (WGS) entry which is preliminary data.</text>
</comment>
<accession>A0A9J6H8P6</accession>
<organism evidence="2 3">
    <name type="scientific">Haemaphysalis longicornis</name>
    <name type="common">Bush tick</name>
    <dbReference type="NCBI Taxonomy" id="44386"/>
    <lineage>
        <taxon>Eukaryota</taxon>
        <taxon>Metazoa</taxon>
        <taxon>Ecdysozoa</taxon>
        <taxon>Arthropoda</taxon>
        <taxon>Chelicerata</taxon>
        <taxon>Arachnida</taxon>
        <taxon>Acari</taxon>
        <taxon>Parasitiformes</taxon>
        <taxon>Ixodida</taxon>
        <taxon>Ixodoidea</taxon>
        <taxon>Ixodidae</taxon>
        <taxon>Haemaphysalinae</taxon>
        <taxon>Haemaphysalis</taxon>
    </lineage>
</organism>
<reference evidence="2 3" key="1">
    <citation type="journal article" date="2020" name="Cell">
        <title>Large-Scale Comparative Analyses of Tick Genomes Elucidate Their Genetic Diversity and Vector Capacities.</title>
        <authorList>
            <consortium name="Tick Genome and Microbiome Consortium (TIGMIC)"/>
            <person name="Jia N."/>
            <person name="Wang J."/>
            <person name="Shi W."/>
            <person name="Du L."/>
            <person name="Sun Y."/>
            <person name="Zhan W."/>
            <person name="Jiang J.F."/>
            <person name="Wang Q."/>
            <person name="Zhang B."/>
            <person name="Ji P."/>
            <person name="Bell-Sakyi L."/>
            <person name="Cui X.M."/>
            <person name="Yuan T.T."/>
            <person name="Jiang B.G."/>
            <person name="Yang W.F."/>
            <person name="Lam T.T."/>
            <person name="Chang Q.C."/>
            <person name="Ding S.J."/>
            <person name="Wang X.J."/>
            <person name="Zhu J.G."/>
            <person name="Ruan X.D."/>
            <person name="Zhao L."/>
            <person name="Wei J.T."/>
            <person name="Ye R.Z."/>
            <person name="Que T.C."/>
            <person name="Du C.H."/>
            <person name="Zhou Y.H."/>
            <person name="Cheng J.X."/>
            <person name="Dai P.F."/>
            <person name="Guo W.B."/>
            <person name="Han X.H."/>
            <person name="Huang E.J."/>
            <person name="Li L.F."/>
            <person name="Wei W."/>
            <person name="Gao Y.C."/>
            <person name="Liu J.Z."/>
            <person name="Shao H.Z."/>
            <person name="Wang X."/>
            <person name="Wang C.C."/>
            <person name="Yang T.C."/>
            <person name="Huo Q.B."/>
            <person name="Li W."/>
            <person name="Chen H.Y."/>
            <person name="Chen S.E."/>
            <person name="Zhou L.G."/>
            <person name="Ni X.B."/>
            <person name="Tian J.H."/>
            <person name="Sheng Y."/>
            <person name="Liu T."/>
            <person name="Pan Y.S."/>
            <person name="Xia L.Y."/>
            <person name="Li J."/>
            <person name="Zhao F."/>
            <person name="Cao W.C."/>
        </authorList>
    </citation>
    <scope>NUCLEOTIDE SEQUENCE [LARGE SCALE GENOMIC DNA]</scope>
    <source>
        <strain evidence="2">HaeL-2018</strain>
    </source>
</reference>
<feature type="compositionally biased region" description="Low complexity" evidence="1">
    <location>
        <begin position="149"/>
        <end position="159"/>
    </location>
</feature>
<protein>
    <submittedName>
        <fullName evidence="2">Uncharacterized protein</fullName>
    </submittedName>
</protein>
<dbReference type="AlphaFoldDB" id="A0A9J6H8P6"/>
<dbReference type="OrthoDB" id="3229771at2759"/>
<dbReference type="EMBL" id="JABSTR010001215">
    <property type="protein sequence ID" value="KAH9383620.1"/>
    <property type="molecule type" value="Genomic_DNA"/>
</dbReference>